<dbReference type="CDD" id="cd06555">
    <property type="entry name" value="ASCH_PF0470_like"/>
    <property type="match status" value="1"/>
</dbReference>
<evidence type="ECO:0000313" key="3">
    <source>
        <dbReference type="Proteomes" id="UP000442244"/>
    </source>
</evidence>
<comment type="caution">
    <text evidence="2">The sequence shown here is derived from an EMBL/GenBank/DDBJ whole genome shotgun (WGS) entry which is preliminary data.</text>
</comment>
<dbReference type="Proteomes" id="UP000442244">
    <property type="component" value="Unassembled WGS sequence"/>
</dbReference>
<dbReference type="Pfam" id="PF04266">
    <property type="entry name" value="ASCH"/>
    <property type="match status" value="1"/>
</dbReference>
<dbReference type="PIRSF" id="PIRSF016134">
    <property type="entry name" value="UCP016134"/>
    <property type="match status" value="1"/>
</dbReference>
<dbReference type="InterPro" id="IPR016645">
    <property type="entry name" value="UCP016134"/>
</dbReference>
<dbReference type="OrthoDB" id="9790388at2"/>
<sequence>MLMKLNHEAFLLMKQGTKTIEIRLNDSKRAQLKKGQNVVFTDLESGEQLLVDIINIYRFSTFLELYQKFGGIQVGSEEHDSVDKMVSQTYEIYSRKQEQDFGVLAIEVKVIL</sequence>
<dbReference type="EMBL" id="SDGY01000001">
    <property type="protein sequence ID" value="TYC46949.1"/>
    <property type="molecule type" value="Genomic_DNA"/>
</dbReference>
<proteinExistence type="predicted"/>
<gene>
    <name evidence="2" type="ORF">ESZ47_02055</name>
</gene>
<evidence type="ECO:0000259" key="1">
    <source>
        <dbReference type="SMART" id="SM01022"/>
    </source>
</evidence>
<dbReference type="InterPro" id="IPR015947">
    <property type="entry name" value="PUA-like_sf"/>
</dbReference>
<dbReference type="InterPro" id="IPR007374">
    <property type="entry name" value="ASCH_domain"/>
</dbReference>
<dbReference type="SMART" id="SM01022">
    <property type="entry name" value="ASCH"/>
    <property type="match status" value="1"/>
</dbReference>
<dbReference type="AlphaFoldDB" id="A0A6P2CRR7"/>
<dbReference type="SUPFAM" id="SSF88697">
    <property type="entry name" value="PUA domain-like"/>
    <property type="match status" value="1"/>
</dbReference>
<name>A0A6P2CRR7_9LACO</name>
<feature type="domain" description="ASCH" evidence="1">
    <location>
        <begin position="3"/>
        <end position="112"/>
    </location>
</feature>
<reference evidence="2 3" key="1">
    <citation type="submission" date="2019-01" db="EMBL/GenBank/DDBJ databases">
        <title>Leuconostoc litchii sp. nov., a novel lactic acid bacterium isolated from lychee.</title>
        <authorList>
            <person name="Wang L.-T."/>
        </authorList>
    </citation>
    <scope>NUCLEOTIDE SEQUENCE [LARGE SCALE GENOMIC DNA]</scope>
    <source>
        <strain evidence="2 3">MB7</strain>
    </source>
</reference>
<dbReference type="Gene3D" id="2.30.130.30">
    <property type="entry name" value="Hypothetical protein"/>
    <property type="match status" value="1"/>
</dbReference>
<organism evidence="2 3">
    <name type="scientific">Leuconostoc litchii</name>
    <dbReference type="NCBI Taxonomy" id="1981069"/>
    <lineage>
        <taxon>Bacteria</taxon>
        <taxon>Bacillati</taxon>
        <taxon>Bacillota</taxon>
        <taxon>Bacilli</taxon>
        <taxon>Lactobacillales</taxon>
        <taxon>Lactobacillaceae</taxon>
        <taxon>Leuconostoc</taxon>
    </lineage>
</organism>
<dbReference type="RefSeq" id="WP_148604313.1">
    <property type="nucleotide sequence ID" value="NZ_BSUV01000001.1"/>
</dbReference>
<protein>
    <submittedName>
        <fullName evidence="2">ASCH domain-containing protein</fullName>
    </submittedName>
</protein>
<keyword evidence="3" id="KW-1185">Reference proteome</keyword>
<evidence type="ECO:0000313" key="2">
    <source>
        <dbReference type="EMBL" id="TYC46949.1"/>
    </source>
</evidence>
<accession>A0A6P2CRR7</accession>